<dbReference type="InterPro" id="IPR017853">
    <property type="entry name" value="GH"/>
</dbReference>
<name>A0ABW2KF54_9ACTN</name>
<dbReference type="PANTHER" id="PTHR11177:SF317">
    <property type="entry name" value="CHITINASE 12-RELATED"/>
    <property type="match status" value="1"/>
</dbReference>
<keyword evidence="6" id="KW-1185">Reference proteome</keyword>
<feature type="domain" description="GH18" evidence="4">
    <location>
        <begin position="1"/>
        <end position="401"/>
    </location>
</feature>
<evidence type="ECO:0000313" key="5">
    <source>
        <dbReference type="EMBL" id="MFC7327769.1"/>
    </source>
</evidence>
<evidence type="ECO:0000259" key="4">
    <source>
        <dbReference type="PROSITE" id="PS51910"/>
    </source>
</evidence>
<evidence type="ECO:0000256" key="3">
    <source>
        <dbReference type="ARBA" id="ARBA00023024"/>
    </source>
</evidence>
<reference evidence="6" key="1">
    <citation type="journal article" date="2019" name="Int. J. Syst. Evol. Microbiol.">
        <title>The Global Catalogue of Microorganisms (GCM) 10K type strain sequencing project: providing services to taxonomists for standard genome sequencing and annotation.</title>
        <authorList>
            <consortium name="The Broad Institute Genomics Platform"/>
            <consortium name="The Broad Institute Genome Sequencing Center for Infectious Disease"/>
            <person name="Wu L."/>
            <person name="Ma J."/>
        </authorList>
    </citation>
    <scope>NUCLEOTIDE SEQUENCE [LARGE SCALE GENOMIC DNA]</scope>
    <source>
        <strain evidence="6">CGMCC 4.7382</strain>
    </source>
</reference>
<dbReference type="PANTHER" id="PTHR11177">
    <property type="entry name" value="CHITINASE"/>
    <property type="match status" value="1"/>
</dbReference>
<dbReference type="InterPro" id="IPR050314">
    <property type="entry name" value="Glycosyl_Hydrlase_18"/>
</dbReference>
<dbReference type="PROSITE" id="PS51910">
    <property type="entry name" value="GH18_2"/>
    <property type="match status" value="1"/>
</dbReference>
<gene>
    <name evidence="5" type="ORF">ACFQRF_08430</name>
</gene>
<keyword evidence="5" id="KW-0378">Hydrolase</keyword>
<dbReference type="Gene3D" id="3.10.50.10">
    <property type="match status" value="1"/>
</dbReference>
<comment type="caution">
    <text evidence="5">The sequence shown here is derived from an EMBL/GenBank/DDBJ whole genome shotgun (WGS) entry which is preliminary data.</text>
</comment>
<dbReference type="Proteomes" id="UP001596540">
    <property type="component" value="Unassembled WGS sequence"/>
</dbReference>
<protein>
    <recommendedName>
        <fullName evidence="2">chitinase</fullName>
        <ecNumber evidence="2">3.2.1.14</ecNumber>
    </recommendedName>
</protein>
<evidence type="ECO:0000256" key="2">
    <source>
        <dbReference type="ARBA" id="ARBA00012729"/>
    </source>
</evidence>
<dbReference type="InterPro" id="IPR001223">
    <property type="entry name" value="Glyco_hydro18_cat"/>
</dbReference>
<dbReference type="SMART" id="SM00636">
    <property type="entry name" value="Glyco_18"/>
    <property type="match status" value="1"/>
</dbReference>
<proteinExistence type="predicted"/>
<dbReference type="EMBL" id="JBHTBH010000003">
    <property type="protein sequence ID" value="MFC7327769.1"/>
    <property type="molecule type" value="Genomic_DNA"/>
</dbReference>
<dbReference type="RefSeq" id="WP_379870233.1">
    <property type="nucleotide sequence ID" value="NZ_JBHTBH010000003.1"/>
</dbReference>
<dbReference type="SUPFAM" id="SSF51445">
    <property type="entry name" value="(Trans)glycosidases"/>
    <property type="match status" value="1"/>
</dbReference>
<keyword evidence="3" id="KW-0146">Chitin degradation</keyword>
<dbReference type="SUPFAM" id="SSF54556">
    <property type="entry name" value="Chitinase insertion domain"/>
    <property type="match status" value="1"/>
</dbReference>
<dbReference type="Pfam" id="PF00704">
    <property type="entry name" value="Glyco_hydro_18"/>
    <property type="match status" value="1"/>
</dbReference>
<dbReference type="GO" id="GO:0016787">
    <property type="term" value="F:hydrolase activity"/>
    <property type="evidence" value="ECO:0007669"/>
    <property type="project" value="UniProtKB-KW"/>
</dbReference>
<organism evidence="5 6">
    <name type="scientific">Marinactinospora rubrisoli</name>
    <dbReference type="NCBI Taxonomy" id="2715399"/>
    <lineage>
        <taxon>Bacteria</taxon>
        <taxon>Bacillati</taxon>
        <taxon>Actinomycetota</taxon>
        <taxon>Actinomycetes</taxon>
        <taxon>Streptosporangiales</taxon>
        <taxon>Nocardiopsidaceae</taxon>
        <taxon>Marinactinospora</taxon>
    </lineage>
</organism>
<dbReference type="InterPro" id="IPR029070">
    <property type="entry name" value="Chitinase_insertion_sf"/>
</dbReference>
<dbReference type="CDD" id="cd06548">
    <property type="entry name" value="GH18_chitinase"/>
    <property type="match status" value="1"/>
</dbReference>
<sequence length="401" mass="44281">MRFVGYFPQWGIYDRHYFVRDVHSSGQAARLTHLTYAFGELDESGRCVMTEEGTGDAWADYQRRFSASESVDGRADKYEQPLAGNLNQLRKLKARHPRLKIGISFGGWNAARYFCNAALTPESRAAFASSAISLYFDGDLPVTGGEPQGGPGVAAGIFDLIDFAWEWPGCGGTDRHGDASGVADRHDFTLLLAETRRQLDAFTRRTGRPVQMSAYLPADRERVAAGIEPEIFRYLDFGIVQGHDFHGDWSLTTNHASQLYTPPDDPSPDRLSVDAGVLNYLEMGVPPAKLLVGIPGSGRGWRGVPDKQNGLYQQARAIASGALGPGSEEYRSLARRPGERFRDDEYGAQWLYDGDEFWSYDDPQLVRQKAAYAKDLGLGGLSLWSLENDDAQGSLVRAMHG</sequence>
<accession>A0ABW2KF54</accession>
<comment type="catalytic activity">
    <reaction evidence="1">
        <text>Random endo-hydrolysis of N-acetyl-beta-D-glucosaminide (1-&gt;4)-beta-linkages in chitin and chitodextrins.</text>
        <dbReference type="EC" id="3.2.1.14"/>
    </reaction>
</comment>
<keyword evidence="3" id="KW-0624">Polysaccharide degradation</keyword>
<dbReference type="InterPro" id="IPR011583">
    <property type="entry name" value="Chitinase_II/V-like_cat"/>
</dbReference>
<dbReference type="Gene3D" id="3.20.20.80">
    <property type="entry name" value="Glycosidases"/>
    <property type="match status" value="1"/>
</dbReference>
<evidence type="ECO:0000313" key="6">
    <source>
        <dbReference type="Proteomes" id="UP001596540"/>
    </source>
</evidence>
<dbReference type="EC" id="3.2.1.14" evidence="2"/>
<keyword evidence="3" id="KW-0119">Carbohydrate metabolism</keyword>
<evidence type="ECO:0000256" key="1">
    <source>
        <dbReference type="ARBA" id="ARBA00000822"/>
    </source>
</evidence>